<evidence type="ECO:0000256" key="6">
    <source>
        <dbReference type="SAM" id="Phobius"/>
    </source>
</evidence>
<feature type="transmembrane region" description="Helical" evidence="6">
    <location>
        <begin position="215"/>
        <end position="236"/>
    </location>
</feature>
<evidence type="ECO:0000256" key="2">
    <source>
        <dbReference type="ARBA" id="ARBA00007362"/>
    </source>
</evidence>
<evidence type="ECO:0000259" key="7">
    <source>
        <dbReference type="Pfam" id="PF00892"/>
    </source>
</evidence>
<feature type="transmembrane region" description="Helical" evidence="6">
    <location>
        <begin position="126"/>
        <end position="143"/>
    </location>
</feature>
<accession>A0A839ADR3</accession>
<comment type="caution">
    <text evidence="8">The sequence shown here is derived from an EMBL/GenBank/DDBJ whole genome shotgun (WGS) entry which is preliminary data.</text>
</comment>
<protein>
    <submittedName>
        <fullName evidence="8">DMT family transporter</fullName>
    </submittedName>
</protein>
<feature type="transmembrane region" description="Helical" evidence="6">
    <location>
        <begin position="155"/>
        <end position="174"/>
    </location>
</feature>
<sequence length="295" mass="30519">MNPTASQLRLGAFLGIIGVVIFGGTLPMTRLAVMGLDPWFVTMGRATVAGVLALIAIFVLRPPMPRKRDWPIMVLASLGLVIGFPGFAGFAMQSVPSAHGGVVFGVMPLATAVAATIVAGERPSPAFWMIAAIGAAIVATFALRNGGAEVVTGDLWLLAGGACAAFGYAWSGMLSRTMPGWAVISWALVVALPLTVPASIFLLPPSFEAVPTTSWLAFGYLSVFSMFIGFFAWNAGLALGGIARVGQVQLFQTFVTLAVAAFVLGEKVGPETLAYAVAVVAVVAAGRFTRVSAKA</sequence>
<comment type="similarity">
    <text evidence="2">Belongs to the EamA transporter family.</text>
</comment>
<feature type="domain" description="EamA" evidence="7">
    <location>
        <begin position="152"/>
        <end position="283"/>
    </location>
</feature>
<evidence type="ECO:0000256" key="4">
    <source>
        <dbReference type="ARBA" id="ARBA00022989"/>
    </source>
</evidence>
<feature type="transmembrane region" description="Helical" evidence="6">
    <location>
        <begin position="181"/>
        <end position="203"/>
    </location>
</feature>
<comment type="subcellular location">
    <subcellularLocation>
        <location evidence="1">Membrane</location>
        <topology evidence="1">Multi-pass membrane protein</topology>
    </subcellularLocation>
</comment>
<dbReference type="InterPro" id="IPR050638">
    <property type="entry name" value="AA-Vitamin_Transporters"/>
</dbReference>
<dbReference type="PANTHER" id="PTHR32322">
    <property type="entry name" value="INNER MEMBRANE TRANSPORTER"/>
    <property type="match status" value="1"/>
</dbReference>
<keyword evidence="9" id="KW-1185">Reference proteome</keyword>
<evidence type="ECO:0000256" key="3">
    <source>
        <dbReference type="ARBA" id="ARBA00022692"/>
    </source>
</evidence>
<dbReference type="InterPro" id="IPR000620">
    <property type="entry name" value="EamA_dom"/>
</dbReference>
<dbReference type="GO" id="GO:0016020">
    <property type="term" value="C:membrane"/>
    <property type="evidence" value="ECO:0007669"/>
    <property type="project" value="UniProtKB-SubCell"/>
</dbReference>
<evidence type="ECO:0000313" key="8">
    <source>
        <dbReference type="EMBL" id="MBA5777823.1"/>
    </source>
</evidence>
<keyword evidence="3 6" id="KW-0812">Transmembrane</keyword>
<evidence type="ECO:0000313" key="9">
    <source>
        <dbReference type="Proteomes" id="UP000541109"/>
    </source>
</evidence>
<dbReference type="AlphaFoldDB" id="A0A839ADR3"/>
<feature type="transmembrane region" description="Helical" evidence="6">
    <location>
        <begin position="12"/>
        <end position="33"/>
    </location>
</feature>
<dbReference type="SUPFAM" id="SSF103481">
    <property type="entry name" value="Multidrug resistance efflux transporter EmrE"/>
    <property type="match status" value="2"/>
</dbReference>
<reference evidence="8 9" key="1">
    <citation type="submission" date="2020-07" db="EMBL/GenBank/DDBJ databases">
        <title>Stappia sp., F7233, whole genome shotgun sequencing project.</title>
        <authorList>
            <person name="Jiang S."/>
            <person name="Liu Z.W."/>
            <person name="Du Z.J."/>
        </authorList>
    </citation>
    <scope>NUCLEOTIDE SEQUENCE [LARGE SCALE GENOMIC DNA]</scope>
    <source>
        <strain evidence="8 9">F7233</strain>
    </source>
</reference>
<dbReference type="PANTHER" id="PTHR32322:SF2">
    <property type="entry name" value="EAMA DOMAIN-CONTAINING PROTEIN"/>
    <property type="match status" value="1"/>
</dbReference>
<feature type="transmembrane region" description="Helical" evidence="6">
    <location>
        <begin position="98"/>
        <end position="119"/>
    </location>
</feature>
<gene>
    <name evidence="8" type="ORF">H2509_11885</name>
</gene>
<feature type="transmembrane region" description="Helical" evidence="6">
    <location>
        <begin position="72"/>
        <end position="92"/>
    </location>
</feature>
<name>A0A839ADR3_9HYPH</name>
<evidence type="ECO:0000256" key="5">
    <source>
        <dbReference type="ARBA" id="ARBA00023136"/>
    </source>
</evidence>
<dbReference type="InterPro" id="IPR037185">
    <property type="entry name" value="EmrE-like"/>
</dbReference>
<dbReference type="EMBL" id="JACFXV010000053">
    <property type="protein sequence ID" value="MBA5777823.1"/>
    <property type="molecule type" value="Genomic_DNA"/>
</dbReference>
<dbReference type="Proteomes" id="UP000541109">
    <property type="component" value="Unassembled WGS sequence"/>
</dbReference>
<feature type="transmembrane region" description="Helical" evidence="6">
    <location>
        <begin position="248"/>
        <end position="266"/>
    </location>
</feature>
<feature type="transmembrane region" description="Helical" evidence="6">
    <location>
        <begin position="272"/>
        <end position="289"/>
    </location>
</feature>
<evidence type="ECO:0000256" key="1">
    <source>
        <dbReference type="ARBA" id="ARBA00004141"/>
    </source>
</evidence>
<dbReference type="RefSeq" id="WP_182165530.1">
    <property type="nucleotide sequence ID" value="NZ_JACFXV010000053.1"/>
</dbReference>
<proteinExistence type="inferred from homology"/>
<keyword evidence="4 6" id="KW-1133">Transmembrane helix</keyword>
<keyword evidence="5 6" id="KW-0472">Membrane</keyword>
<dbReference type="Pfam" id="PF00892">
    <property type="entry name" value="EamA"/>
    <property type="match status" value="2"/>
</dbReference>
<feature type="domain" description="EamA" evidence="7">
    <location>
        <begin position="10"/>
        <end position="138"/>
    </location>
</feature>
<feature type="transmembrane region" description="Helical" evidence="6">
    <location>
        <begin position="39"/>
        <end position="60"/>
    </location>
</feature>
<organism evidence="8 9">
    <name type="scientific">Stappia albiluteola</name>
    <dbReference type="NCBI Taxonomy" id="2758565"/>
    <lineage>
        <taxon>Bacteria</taxon>
        <taxon>Pseudomonadati</taxon>
        <taxon>Pseudomonadota</taxon>
        <taxon>Alphaproteobacteria</taxon>
        <taxon>Hyphomicrobiales</taxon>
        <taxon>Stappiaceae</taxon>
        <taxon>Stappia</taxon>
    </lineage>
</organism>